<reference evidence="3" key="4">
    <citation type="submission" date="2023-07" db="EMBL/GenBank/DDBJ databases">
        <title>Murine gut Bacillus species.</title>
        <authorList>
            <person name="Gutman E."/>
            <person name="Hashuel R."/>
            <person name="Litvak Y."/>
        </authorList>
    </citation>
    <scope>NUCLEOTIDE SEQUENCE</scope>
    <source>
        <strain evidence="3">RU283</strain>
    </source>
</reference>
<reference evidence="4 6" key="3">
    <citation type="submission" date="2019-07" db="EMBL/GenBank/DDBJ databases">
        <title>Genome assembly of Bacillus simplex strain GGC-P6A.</title>
        <authorList>
            <person name="Jennings M.E."/>
            <person name="Barton H.A."/>
        </authorList>
    </citation>
    <scope>NUCLEOTIDE SEQUENCE [LARGE SCALE GENOMIC DNA]</scope>
    <source>
        <strain evidence="4 6">GGC-P6A</strain>
    </source>
</reference>
<dbReference type="RefSeq" id="WP_072272565.1">
    <property type="nucleotide sequence ID" value="NZ_CABIYS010000001.1"/>
</dbReference>
<evidence type="ECO:0000313" key="6">
    <source>
        <dbReference type="Proteomes" id="UP000317770"/>
    </source>
</evidence>
<keyword evidence="5" id="KW-1185">Reference proteome</keyword>
<evidence type="ECO:0000313" key="5">
    <source>
        <dbReference type="Proteomes" id="UP000182110"/>
    </source>
</evidence>
<dbReference type="EMBL" id="CCXW01000001">
    <property type="protein sequence ID" value="CEG31344.1"/>
    <property type="molecule type" value="Genomic_DNA"/>
</dbReference>
<evidence type="ECO:0000313" key="2">
    <source>
        <dbReference type="EMBL" id="CEG31344.1"/>
    </source>
</evidence>
<gene>
    <name evidence="2" type="ORF">BN1180_01485</name>
    <name evidence="4" type="ORF">FQP34_06410</name>
    <name evidence="3" type="ORF">Q8G35_08065</name>
</gene>
<evidence type="ECO:0000313" key="3">
    <source>
        <dbReference type="EMBL" id="MDP1418366.1"/>
    </source>
</evidence>
<dbReference type="GeneID" id="56472315"/>
<dbReference type="Proteomes" id="UP000182110">
    <property type="component" value="Unassembled WGS sequence"/>
</dbReference>
<evidence type="ECO:0000256" key="1">
    <source>
        <dbReference type="SAM" id="MobiDB-lite"/>
    </source>
</evidence>
<name>A0A098F9C7_9BACI</name>
<dbReference type="EMBL" id="VNKI01000002">
    <property type="protein sequence ID" value="TVX83193.1"/>
    <property type="molecule type" value="Genomic_DNA"/>
</dbReference>
<reference evidence="2" key="2">
    <citation type="submission" date="2014-10" db="EMBL/GenBank/DDBJ databases">
        <authorList>
            <person name="Urmite Genomes"/>
        </authorList>
    </citation>
    <scope>NUCLEOTIDE SEQUENCE</scope>
    <source>
        <strain evidence="2">P558</strain>
    </source>
</reference>
<accession>A0A098F9C7</accession>
<dbReference type="Proteomes" id="UP000317770">
    <property type="component" value="Unassembled WGS sequence"/>
</dbReference>
<reference evidence="2 5" key="1">
    <citation type="journal article" date="2014" name="Genome Announc.">
        <title>Genome Sequence of Bacillus simplex Strain P558, Isolated from a Human Fecal Sample.</title>
        <authorList>
            <person name="Croce O."/>
            <person name="Hugon P."/>
            <person name="Lagier J.C."/>
            <person name="Bibi F."/>
            <person name="Robert C."/>
            <person name="Azhar E.I."/>
            <person name="Raoult D."/>
            <person name="Fournier P.E."/>
        </authorList>
    </citation>
    <scope>NUCLEOTIDE SEQUENCE [LARGE SCALE GENOMIC DNA]</scope>
    <source>
        <strain evidence="2 5">P558</strain>
    </source>
</reference>
<comment type="caution">
    <text evidence="4">The sequence shown here is derived from an EMBL/GenBank/DDBJ whole genome shotgun (WGS) entry which is preliminary data.</text>
</comment>
<dbReference type="AlphaFoldDB" id="A0A098F9C7"/>
<proteinExistence type="predicted"/>
<organism evidence="4 6">
    <name type="scientific">Peribacillus simplex</name>
    <dbReference type="NCBI Taxonomy" id="1478"/>
    <lineage>
        <taxon>Bacteria</taxon>
        <taxon>Bacillati</taxon>
        <taxon>Bacillota</taxon>
        <taxon>Bacilli</taxon>
        <taxon>Bacillales</taxon>
        <taxon>Bacillaceae</taxon>
        <taxon>Peribacillus</taxon>
    </lineage>
</organism>
<dbReference type="InterPro" id="IPR025077">
    <property type="entry name" value="DUF3941"/>
</dbReference>
<feature type="region of interest" description="Disordered" evidence="1">
    <location>
        <begin position="1"/>
        <end position="43"/>
    </location>
</feature>
<dbReference type="Proteomes" id="UP001178277">
    <property type="component" value="Unassembled WGS sequence"/>
</dbReference>
<dbReference type="EMBL" id="JAUUTP010000006">
    <property type="protein sequence ID" value="MDP1418366.1"/>
    <property type="molecule type" value="Genomic_DNA"/>
</dbReference>
<dbReference type="Pfam" id="PF13081">
    <property type="entry name" value="DUF3941"/>
    <property type="match status" value="1"/>
</dbReference>
<sequence length="43" mass="4933">MSKTTDDNKRPKDNQARNAEKNIAYQENLAAGKHSYSKKTDHK</sequence>
<protein>
    <submittedName>
        <fullName evidence="4">DUF3941 domain-containing protein</fullName>
    </submittedName>
</protein>
<feature type="compositionally biased region" description="Basic and acidic residues" evidence="1">
    <location>
        <begin position="1"/>
        <end position="20"/>
    </location>
</feature>
<evidence type="ECO:0000313" key="4">
    <source>
        <dbReference type="EMBL" id="TVX83193.1"/>
    </source>
</evidence>